<dbReference type="InterPro" id="IPR036866">
    <property type="entry name" value="RibonucZ/Hydroxyglut_hydro"/>
</dbReference>
<dbReference type="Pfam" id="PF12706">
    <property type="entry name" value="Lactamase_B_2"/>
    <property type="match status" value="1"/>
</dbReference>
<proteinExistence type="predicted"/>
<accession>A0A4Q7VMT2</accession>
<protein>
    <submittedName>
        <fullName evidence="2">L-ascorbate metabolism protein UlaG (Beta-lactamase superfamily)</fullName>
    </submittedName>
</protein>
<dbReference type="Gene3D" id="3.60.15.10">
    <property type="entry name" value="Ribonuclease Z/Hydroxyacylglutathione hydrolase-like"/>
    <property type="match status" value="1"/>
</dbReference>
<evidence type="ECO:0000313" key="2">
    <source>
        <dbReference type="EMBL" id="RZT97640.1"/>
    </source>
</evidence>
<sequence length="330" mass="36198">MRRNTLRAVLALLVLVLLLGSWITIQWLRRPAVEPYADLALSQAFPVPGKLSIRHAGVSTLVFDDGETAWMTDAFLSRPSLRSVVLGKIQPDTATIERELKRLYVNRLAAVIPLHTHYDHALDSALVAERTGALLVGSASAMQLGITQGLPADRMKQVRSGDTLQLGKFKLTFIASHHSPTPLDDGRTLETIDAPLTLPARASAWRAGEVWSLLVEHASGQRVLVQASAGFAPDALAGKRADAVLLGVGTLGKKDTAYVESYWREVVLATGAKRVIPIHWDNFSLPLDQPLQPMPLLLDDFEHTMNELRRMGARDGVEIRMAPPLLPFRP</sequence>
<name>A0A4Q7VMT2_9BURK</name>
<feature type="domain" description="Metallo-beta-lactamase" evidence="1">
    <location>
        <begin position="99"/>
        <end position="280"/>
    </location>
</feature>
<dbReference type="Proteomes" id="UP000293671">
    <property type="component" value="Unassembled WGS sequence"/>
</dbReference>
<dbReference type="SUPFAM" id="SSF56281">
    <property type="entry name" value="Metallo-hydrolase/oxidoreductase"/>
    <property type="match status" value="1"/>
</dbReference>
<dbReference type="EMBL" id="SHKP01000006">
    <property type="protein sequence ID" value="RZT97640.1"/>
    <property type="molecule type" value="Genomic_DNA"/>
</dbReference>
<dbReference type="AlphaFoldDB" id="A0A4Q7VMT2"/>
<gene>
    <name evidence="2" type="ORF">EV670_2031</name>
</gene>
<dbReference type="InterPro" id="IPR050114">
    <property type="entry name" value="UPF0173_UPF0282_UlaG_hydrolase"/>
</dbReference>
<organism evidence="2 3">
    <name type="scientific">Rivibacter subsaxonicus</name>
    <dbReference type="NCBI Taxonomy" id="457575"/>
    <lineage>
        <taxon>Bacteria</taxon>
        <taxon>Pseudomonadati</taxon>
        <taxon>Pseudomonadota</taxon>
        <taxon>Betaproteobacteria</taxon>
        <taxon>Burkholderiales</taxon>
        <taxon>Rivibacter</taxon>
    </lineage>
</organism>
<evidence type="ECO:0000259" key="1">
    <source>
        <dbReference type="Pfam" id="PF12706"/>
    </source>
</evidence>
<dbReference type="RefSeq" id="WP_130431758.1">
    <property type="nucleotide sequence ID" value="NZ_SHKP01000006.1"/>
</dbReference>
<keyword evidence="3" id="KW-1185">Reference proteome</keyword>
<dbReference type="PANTHER" id="PTHR43546">
    <property type="entry name" value="UPF0173 METAL-DEPENDENT HYDROLASE MJ1163-RELATED"/>
    <property type="match status" value="1"/>
</dbReference>
<evidence type="ECO:0000313" key="3">
    <source>
        <dbReference type="Proteomes" id="UP000293671"/>
    </source>
</evidence>
<dbReference type="OrthoDB" id="9789133at2"/>
<comment type="caution">
    <text evidence="2">The sequence shown here is derived from an EMBL/GenBank/DDBJ whole genome shotgun (WGS) entry which is preliminary data.</text>
</comment>
<reference evidence="2 3" key="1">
    <citation type="submission" date="2019-02" db="EMBL/GenBank/DDBJ databases">
        <title>Genomic Encyclopedia of Type Strains, Phase IV (KMG-IV): sequencing the most valuable type-strain genomes for metagenomic binning, comparative biology and taxonomic classification.</title>
        <authorList>
            <person name="Goeker M."/>
        </authorList>
    </citation>
    <scope>NUCLEOTIDE SEQUENCE [LARGE SCALE GENOMIC DNA]</scope>
    <source>
        <strain evidence="2 3">DSM 19570</strain>
    </source>
</reference>
<dbReference type="PANTHER" id="PTHR43546:SF3">
    <property type="entry name" value="UPF0173 METAL-DEPENDENT HYDROLASE MJ1163"/>
    <property type="match status" value="1"/>
</dbReference>
<dbReference type="InterPro" id="IPR001279">
    <property type="entry name" value="Metallo-B-lactamas"/>
</dbReference>